<feature type="compositionally biased region" description="Acidic residues" evidence="1">
    <location>
        <begin position="271"/>
        <end position="288"/>
    </location>
</feature>
<protein>
    <submittedName>
        <fullName evidence="2">Uncharacterized protein</fullName>
    </submittedName>
</protein>
<reference evidence="2" key="1">
    <citation type="submission" date="2019-12" db="EMBL/GenBank/DDBJ databases">
        <title>Genome sequencing and annotation of Brassica cretica.</title>
        <authorList>
            <person name="Studholme D.J."/>
            <person name="Sarris P.F."/>
        </authorList>
    </citation>
    <scope>NUCLEOTIDE SEQUENCE</scope>
    <source>
        <strain evidence="2">PFS-102/07</strain>
        <tissue evidence="2">Leaf</tissue>
    </source>
</reference>
<name>A0A3N6THX5_BRACR</name>
<dbReference type="OrthoDB" id="10456280at2759"/>
<reference evidence="3 4" key="3">
    <citation type="journal article" date="2020" name="BMC Genomics">
        <title>Intraspecific diversification of the crop wild relative Brassica cretica Lam. using demographic model selection.</title>
        <authorList>
            <person name="Kioukis A."/>
            <person name="Michalopoulou V.A."/>
            <person name="Briers L."/>
            <person name="Pirintsos S."/>
            <person name="Studholme D.J."/>
            <person name="Pavlidis P."/>
            <person name="Sarris P.F."/>
        </authorList>
    </citation>
    <scope>NUCLEOTIDE SEQUENCE [LARGE SCALE GENOMIC DNA]</scope>
    <source>
        <strain evidence="4">cv. PFS-1207/04</strain>
        <strain evidence="3">PFS-1207/04</strain>
    </source>
</reference>
<dbReference type="Proteomes" id="UP000266723">
    <property type="component" value="Unassembled WGS sequence"/>
</dbReference>
<organism evidence="2">
    <name type="scientific">Brassica cretica</name>
    <name type="common">Mustard</name>
    <dbReference type="NCBI Taxonomy" id="69181"/>
    <lineage>
        <taxon>Eukaryota</taxon>
        <taxon>Viridiplantae</taxon>
        <taxon>Streptophyta</taxon>
        <taxon>Embryophyta</taxon>
        <taxon>Tracheophyta</taxon>
        <taxon>Spermatophyta</taxon>
        <taxon>Magnoliopsida</taxon>
        <taxon>eudicotyledons</taxon>
        <taxon>Gunneridae</taxon>
        <taxon>Pentapetalae</taxon>
        <taxon>rosids</taxon>
        <taxon>malvids</taxon>
        <taxon>Brassicales</taxon>
        <taxon>Brassicaceae</taxon>
        <taxon>Brassiceae</taxon>
        <taxon>Brassica</taxon>
    </lineage>
</organism>
<sequence length="320" mass="37176">MESGNRYGCFHSNCTVSRGWIEEDKKARWGSEKIGVSGITRIHFGSGRERFTSWRKSSIPSIRIWISVIFKAISQIFRGMGSVNLKIRFWKIETKYKGINRRFPHTIVRKVWFTYWNLFDFLFGYRLVIEEITLRESGFSGDDLRSGGMSFGVYYIKCFGVGAERDTKRYNSYNGGHRGDEGGSRHRSNHWEAPRAQEDRVRFSRGLRRERIPLGRTREEAREEAREEGEVRSQGHRVSQKEDMVLNSSLPSLAFQAQLALTQADPKEEGSIEELENEFQNLTDEELEADRKEKENGVDVLEEEKQGDEAVEKDQNAEIW</sequence>
<evidence type="ECO:0000313" key="4">
    <source>
        <dbReference type="Proteomes" id="UP000266723"/>
    </source>
</evidence>
<accession>A0A3N6THX5</accession>
<keyword evidence="4" id="KW-1185">Reference proteome</keyword>
<gene>
    <name evidence="3" type="ORF">DY000_02016213</name>
    <name evidence="2" type="ORF">F2Q70_00004258</name>
</gene>
<feature type="region of interest" description="Disordered" evidence="1">
    <location>
        <begin position="172"/>
        <end position="197"/>
    </location>
</feature>
<evidence type="ECO:0000313" key="2">
    <source>
        <dbReference type="EMBL" id="KAF2573718.1"/>
    </source>
</evidence>
<feature type="compositionally biased region" description="Basic and acidic residues" evidence="1">
    <location>
        <begin position="177"/>
        <end position="197"/>
    </location>
</feature>
<reference evidence="3" key="2">
    <citation type="submission" date="2019-12" db="EMBL/GenBank/DDBJ databases">
        <authorList>
            <person name="Studholme D.J."/>
            <person name="Sarris P."/>
        </authorList>
    </citation>
    <scope>NUCLEOTIDE SEQUENCE</scope>
    <source>
        <strain evidence="3">PFS-1207/04</strain>
        <tissue evidence="3">Leaf</tissue>
    </source>
</reference>
<feature type="region of interest" description="Disordered" evidence="1">
    <location>
        <begin position="217"/>
        <end position="241"/>
    </location>
</feature>
<feature type="region of interest" description="Disordered" evidence="1">
    <location>
        <begin position="264"/>
        <end position="320"/>
    </location>
</feature>
<evidence type="ECO:0000313" key="3">
    <source>
        <dbReference type="EMBL" id="KAF3563703.1"/>
    </source>
</evidence>
<dbReference type="AlphaFoldDB" id="A0A3N6THX5"/>
<comment type="caution">
    <text evidence="2">The sequence shown here is derived from an EMBL/GenBank/DDBJ whole genome shotgun (WGS) entry which is preliminary data.</text>
</comment>
<feature type="compositionally biased region" description="Basic and acidic residues" evidence="1">
    <location>
        <begin position="289"/>
        <end position="320"/>
    </location>
</feature>
<proteinExistence type="predicted"/>
<evidence type="ECO:0000256" key="1">
    <source>
        <dbReference type="SAM" id="MobiDB-lite"/>
    </source>
</evidence>
<dbReference type="EMBL" id="QGKV02000759">
    <property type="protein sequence ID" value="KAF3563703.1"/>
    <property type="molecule type" value="Genomic_DNA"/>
</dbReference>
<dbReference type="EMBL" id="QGKY02001015">
    <property type="protein sequence ID" value="KAF2573718.1"/>
    <property type="molecule type" value="Genomic_DNA"/>
</dbReference>